<dbReference type="STRING" id="880071.Fleli_2730"/>
<evidence type="ECO:0000313" key="3">
    <source>
        <dbReference type="Proteomes" id="UP000006054"/>
    </source>
</evidence>
<dbReference type="Gene3D" id="3.40.390.10">
    <property type="entry name" value="Collagenase (Catalytic Domain)"/>
    <property type="match status" value="1"/>
</dbReference>
<dbReference type="KEGG" id="fli:Fleli_2730"/>
<dbReference type="HOGENOM" id="CLU_1728692_0_0_10"/>
<gene>
    <name evidence="2" type="ordered locus">Fleli_2730</name>
</gene>
<dbReference type="InterPro" id="IPR024079">
    <property type="entry name" value="MetalloPept_cat_dom_sf"/>
</dbReference>
<keyword evidence="1" id="KW-0732">Signal</keyword>
<protein>
    <submittedName>
        <fullName evidence="2">Uncharacterized protein</fullName>
    </submittedName>
</protein>
<organism evidence="2 3">
    <name type="scientific">Bernardetia litoralis (strain ATCC 23117 / DSM 6794 / NBRC 15988 / NCIMB 1366 / Fx l1 / Sio-4)</name>
    <name type="common">Flexibacter litoralis</name>
    <dbReference type="NCBI Taxonomy" id="880071"/>
    <lineage>
        <taxon>Bacteria</taxon>
        <taxon>Pseudomonadati</taxon>
        <taxon>Bacteroidota</taxon>
        <taxon>Cytophagia</taxon>
        <taxon>Cytophagales</taxon>
        <taxon>Bernardetiaceae</taxon>
        <taxon>Bernardetia</taxon>
    </lineage>
</organism>
<name>I4AMA0_BERLS</name>
<reference evidence="3" key="1">
    <citation type="submission" date="2012-06" db="EMBL/GenBank/DDBJ databases">
        <title>The complete genome of Flexibacter litoralis DSM 6794.</title>
        <authorList>
            <person name="Lucas S."/>
            <person name="Copeland A."/>
            <person name="Lapidus A."/>
            <person name="Glavina del Rio T."/>
            <person name="Dalin E."/>
            <person name="Tice H."/>
            <person name="Bruce D."/>
            <person name="Goodwin L."/>
            <person name="Pitluck S."/>
            <person name="Peters L."/>
            <person name="Ovchinnikova G."/>
            <person name="Lu M."/>
            <person name="Kyrpides N."/>
            <person name="Mavromatis K."/>
            <person name="Ivanova N."/>
            <person name="Brettin T."/>
            <person name="Detter J.C."/>
            <person name="Han C."/>
            <person name="Larimer F."/>
            <person name="Land M."/>
            <person name="Hauser L."/>
            <person name="Markowitz V."/>
            <person name="Cheng J.-F."/>
            <person name="Hugenholtz P."/>
            <person name="Woyke T."/>
            <person name="Wu D."/>
            <person name="Spring S."/>
            <person name="Lang E."/>
            <person name="Kopitz M."/>
            <person name="Brambilla E."/>
            <person name="Klenk H.-P."/>
            <person name="Eisen J.A."/>
        </authorList>
    </citation>
    <scope>NUCLEOTIDE SEQUENCE [LARGE SCALE GENOMIC DNA]</scope>
    <source>
        <strain evidence="3">ATCC 23117 / DSM 6794 / NBRC 15988 / NCIMB 1366 / Sio-4</strain>
    </source>
</reference>
<keyword evidence="3" id="KW-1185">Reference proteome</keyword>
<feature type="signal peptide" evidence="1">
    <location>
        <begin position="1"/>
        <end position="21"/>
    </location>
</feature>
<proteinExistence type="predicted"/>
<evidence type="ECO:0000256" key="1">
    <source>
        <dbReference type="SAM" id="SignalP"/>
    </source>
</evidence>
<sequence precursor="true">MKKLLLSVVLLLVSSSNYLFAQKTCGSELDVEDLQKSDLKRYEQIMQFNKFVEQHSLNSNERVIDPNGTIIIPVVFHLLYDGNEPPLFLNPTDARVQTQIDVLNEDFRRTNPNKVNTPLPFQGVAADVNIEFRLACIDPNGMPTTTQSSFL</sequence>
<dbReference type="RefSeq" id="WP_014798522.1">
    <property type="nucleotide sequence ID" value="NC_018018.1"/>
</dbReference>
<dbReference type="OrthoDB" id="6278496at2"/>
<dbReference type="Proteomes" id="UP000006054">
    <property type="component" value="Chromosome"/>
</dbReference>
<dbReference type="AlphaFoldDB" id="I4AMA0"/>
<dbReference type="eggNOG" id="COG5549">
    <property type="taxonomic scope" value="Bacteria"/>
</dbReference>
<dbReference type="EMBL" id="CP003345">
    <property type="protein sequence ID" value="AFM05085.1"/>
    <property type="molecule type" value="Genomic_DNA"/>
</dbReference>
<accession>I4AMA0</accession>
<dbReference type="GO" id="GO:0008237">
    <property type="term" value="F:metallopeptidase activity"/>
    <property type="evidence" value="ECO:0007669"/>
    <property type="project" value="InterPro"/>
</dbReference>
<evidence type="ECO:0000313" key="2">
    <source>
        <dbReference type="EMBL" id="AFM05085.1"/>
    </source>
</evidence>
<feature type="chain" id="PRO_5003686310" evidence="1">
    <location>
        <begin position="22"/>
        <end position="151"/>
    </location>
</feature>